<evidence type="ECO:0000256" key="9">
    <source>
        <dbReference type="PROSITE-ProRule" id="PRU00089"/>
    </source>
</evidence>
<dbReference type="EMBL" id="DF143384">
    <property type="protein sequence ID" value="GAA52948.1"/>
    <property type="molecule type" value="Genomic_DNA"/>
</dbReference>
<feature type="compositionally biased region" description="Low complexity" evidence="10">
    <location>
        <begin position="542"/>
        <end position="551"/>
    </location>
</feature>
<keyword evidence="13" id="KW-1185">Reference proteome</keyword>
<feature type="region of interest" description="Disordered" evidence="10">
    <location>
        <begin position="134"/>
        <end position="162"/>
    </location>
</feature>
<dbReference type="Gene3D" id="1.10.10.10">
    <property type="entry name" value="Winged helix-like DNA-binding domain superfamily/Winged helix DNA-binding domain"/>
    <property type="match status" value="1"/>
</dbReference>
<dbReference type="Proteomes" id="UP000008909">
    <property type="component" value="Unassembled WGS sequence"/>
</dbReference>
<feature type="region of interest" description="Disordered" evidence="10">
    <location>
        <begin position="720"/>
        <end position="759"/>
    </location>
</feature>
<feature type="compositionally biased region" description="Low complexity" evidence="10">
    <location>
        <begin position="183"/>
        <end position="200"/>
    </location>
</feature>
<feature type="DNA-binding region" description="Fork-head" evidence="9">
    <location>
        <begin position="210"/>
        <end position="318"/>
    </location>
</feature>
<evidence type="ECO:0000256" key="4">
    <source>
        <dbReference type="ARBA" id="ARBA00022490"/>
    </source>
</evidence>
<feature type="domain" description="Fork-head" evidence="11">
    <location>
        <begin position="210"/>
        <end position="318"/>
    </location>
</feature>
<dbReference type="PROSITE" id="PS50039">
    <property type="entry name" value="FORK_HEAD_3"/>
    <property type="match status" value="1"/>
</dbReference>
<evidence type="ECO:0000256" key="7">
    <source>
        <dbReference type="ARBA" id="ARBA00023163"/>
    </source>
</evidence>
<dbReference type="GO" id="GO:0005634">
    <property type="term" value="C:nucleus"/>
    <property type="evidence" value="ECO:0007669"/>
    <property type="project" value="UniProtKB-SubCell"/>
</dbReference>
<keyword evidence="5" id="KW-0805">Transcription regulation</keyword>
<protein>
    <submittedName>
        <fullName evidence="12">Forkhead box protein O3</fullName>
    </submittedName>
</protein>
<evidence type="ECO:0000256" key="8">
    <source>
        <dbReference type="ARBA" id="ARBA00023242"/>
    </source>
</evidence>
<feature type="region of interest" description="Disordered" evidence="10">
    <location>
        <begin position="174"/>
        <end position="210"/>
    </location>
</feature>
<dbReference type="PANTHER" id="PTHR45767:SF2">
    <property type="entry name" value="FORKHEAD BOX PROTEIN O"/>
    <property type="match status" value="1"/>
</dbReference>
<feature type="region of interest" description="Disordered" evidence="10">
    <location>
        <begin position="325"/>
        <end position="360"/>
    </location>
</feature>
<dbReference type="InterPro" id="IPR036388">
    <property type="entry name" value="WH-like_DNA-bd_sf"/>
</dbReference>
<dbReference type="GO" id="GO:0000978">
    <property type="term" value="F:RNA polymerase II cis-regulatory region sequence-specific DNA binding"/>
    <property type="evidence" value="ECO:0007669"/>
    <property type="project" value="TreeGrafter"/>
</dbReference>
<dbReference type="PANTHER" id="PTHR45767">
    <property type="entry name" value="FORKHEAD BOX PROTEIN O"/>
    <property type="match status" value="1"/>
</dbReference>
<keyword evidence="8 9" id="KW-0539">Nucleus</keyword>
<accession>G7YJ15</accession>
<comment type="subcellular location">
    <subcellularLocation>
        <location evidence="2">Cytoplasm</location>
    </subcellularLocation>
    <subcellularLocation>
        <location evidence="1 9">Nucleus</location>
    </subcellularLocation>
</comment>
<evidence type="ECO:0000313" key="13">
    <source>
        <dbReference type="Proteomes" id="UP000008909"/>
    </source>
</evidence>
<dbReference type="GO" id="GO:0000981">
    <property type="term" value="F:DNA-binding transcription factor activity, RNA polymerase II-specific"/>
    <property type="evidence" value="ECO:0007669"/>
    <property type="project" value="TreeGrafter"/>
</dbReference>
<evidence type="ECO:0000259" key="11">
    <source>
        <dbReference type="PROSITE" id="PS50039"/>
    </source>
</evidence>
<proteinExistence type="predicted"/>
<evidence type="ECO:0000256" key="6">
    <source>
        <dbReference type="ARBA" id="ARBA00023125"/>
    </source>
</evidence>
<dbReference type="InterPro" id="IPR001766">
    <property type="entry name" value="Fork_head_dom"/>
</dbReference>
<dbReference type="InterPro" id="IPR036390">
    <property type="entry name" value="WH_DNA-bd_sf"/>
</dbReference>
<evidence type="ECO:0000256" key="3">
    <source>
        <dbReference type="ARBA" id="ARBA00022473"/>
    </source>
</evidence>
<feature type="region of interest" description="Disordered" evidence="10">
    <location>
        <begin position="45"/>
        <end position="100"/>
    </location>
</feature>
<dbReference type="AlphaFoldDB" id="G7YJ15"/>
<evidence type="ECO:0000256" key="5">
    <source>
        <dbReference type="ARBA" id="ARBA00023015"/>
    </source>
</evidence>
<evidence type="ECO:0000256" key="10">
    <source>
        <dbReference type="SAM" id="MobiDB-lite"/>
    </source>
</evidence>
<organism evidence="12 13">
    <name type="scientific">Clonorchis sinensis</name>
    <name type="common">Chinese liver fluke</name>
    <dbReference type="NCBI Taxonomy" id="79923"/>
    <lineage>
        <taxon>Eukaryota</taxon>
        <taxon>Metazoa</taxon>
        <taxon>Spiralia</taxon>
        <taxon>Lophotrochozoa</taxon>
        <taxon>Platyhelminthes</taxon>
        <taxon>Trematoda</taxon>
        <taxon>Digenea</taxon>
        <taxon>Opisthorchiida</taxon>
        <taxon>Opisthorchiata</taxon>
        <taxon>Opisthorchiidae</taxon>
        <taxon>Clonorchis</taxon>
    </lineage>
</organism>
<evidence type="ECO:0000256" key="1">
    <source>
        <dbReference type="ARBA" id="ARBA00004123"/>
    </source>
</evidence>
<keyword evidence="3" id="KW-0217">Developmental protein</keyword>
<feature type="compositionally biased region" description="Low complexity" evidence="10">
    <location>
        <begin position="339"/>
        <end position="350"/>
    </location>
</feature>
<dbReference type="GO" id="GO:0005737">
    <property type="term" value="C:cytoplasm"/>
    <property type="evidence" value="ECO:0007669"/>
    <property type="project" value="UniProtKB-SubCell"/>
</dbReference>
<name>G7YJ15_CLOSI</name>
<dbReference type="PRINTS" id="PR00053">
    <property type="entry name" value="FORKHEAD"/>
</dbReference>
<sequence length="881" mass="94895">MSASYIHRDPLVLNPNTPQALSSRIGTSVGHNDYLSLSASDGLLGQGHRPYESRTIPAKSSPPTQTQVSLQSPKMSPDSTLTHLPSQSTASVPRFPSPSTGFRTAGTTVSPLYDGFLRSAISTDISDRPCMVGSSTGIRDTVGSSVSGSVQPKSDQNRTISAQVGSLVRPRAMTASNNSRACTPNNTPSSSASIPSSTTPVKKSSRRNPWGPETYSDLISVAIHSYPDQQATLQQIYDFIITHYEYFRERSDPATSAGWKVILSAARALISVVSNSIRHNLSLHDRFTKCPKSSDNTKSSYWRINTEVASKPYVRRRACSMDNTNALKRPAGSMKAGNRGSSGVSRGSRTSTDKLTSRGSTILNGSSSSTLCDPMQCAPNLTIGTADISPRFDIRTQQPARQYPKGGYGLPSKIPNYFQHANPMGKEQELQLSCNGNRWSNLKLSPPGSTVHYPYDQLSNNLLLDSEFNSMVGSTDHELVRNRASSLIENLLRSDHSGLDVGSSTVAHFSQTYLPNAPLSNTGLSLPWGAPPNQRSGAMDHSGSSLLSSVSQPHPLDMTPQSTQLRSLSPEPASDNMLHHNHLRPVRLQSTATNVSSNNNSHVSESVDAMFGSSWQNYATQFQFPISNAISNVSSVYPGFSGISPFPAVHSVSGHLPVDGFKPNYDVSSMDHHSTSSSVTSTNSMLPFFSSTSTNVVCTASLSPSASSSTSSSTRSWRHVLGLDGPIHGDQSTSQPDRSLSNAAGSGGSGLESRPTASVSPAVPHYYSPMRTGLSGAFANPDCALDTPPYHQLKQESLENTDVGVDLGIRDRAIDCAKQTNPSENYNVNIASRSELCPALANRCYSEDFTYEEDDDRDKLELELSLELADRIVRSTKSENR</sequence>
<dbReference type="SMART" id="SM00339">
    <property type="entry name" value="FH"/>
    <property type="match status" value="1"/>
</dbReference>
<dbReference type="Pfam" id="PF00250">
    <property type="entry name" value="Forkhead"/>
    <property type="match status" value="1"/>
</dbReference>
<feature type="compositionally biased region" description="Polar residues" evidence="10">
    <location>
        <begin position="61"/>
        <end position="100"/>
    </location>
</feature>
<feature type="region of interest" description="Disordered" evidence="10">
    <location>
        <begin position="525"/>
        <end position="578"/>
    </location>
</feature>
<keyword evidence="6 9" id="KW-0238">DNA-binding</keyword>
<keyword evidence="7" id="KW-0804">Transcription</keyword>
<evidence type="ECO:0000256" key="2">
    <source>
        <dbReference type="ARBA" id="ARBA00004496"/>
    </source>
</evidence>
<dbReference type="SUPFAM" id="SSF46785">
    <property type="entry name" value="Winged helix' DNA-binding domain"/>
    <property type="match status" value="1"/>
</dbReference>
<gene>
    <name evidence="12" type="ORF">CLF_109166</name>
</gene>
<reference evidence="12" key="1">
    <citation type="journal article" date="2011" name="Genome Biol.">
        <title>The draft genome of the carcinogenic human liver fluke Clonorchis sinensis.</title>
        <authorList>
            <person name="Wang X."/>
            <person name="Chen W."/>
            <person name="Huang Y."/>
            <person name="Sun J."/>
            <person name="Men J."/>
            <person name="Liu H."/>
            <person name="Luo F."/>
            <person name="Guo L."/>
            <person name="Lv X."/>
            <person name="Deng C."/>
            <person name="Zhou C."/>
            <person name="Fan Y."/>
            <person name="Li X."/>
            <person name="Huang L."/>
            <person name="Hu Y."/>
            <person name="Liang C."/>
            <person name="Hu X."/>
            <person name="Xu J."/>
            <person name="Yu X."/>
        </authorList>
    </citation>
    <scope>NUCLEOTIDE SEQUENCE [LARGE SCALE GENOMIC DNA]</scope>
    <source>
        <strain evidence="12">Henan</strain>
    </source>
</reference>
<evidence type="ECO:0000313" key="12">
    <source>
        <dbReference type="EMBL" id="GAA52948.1"/>
    </source>
</evidence>
<reference key="2">
    <citation type="submission" date="2011-10" db="EMBL/GenBank/DDBJ databases">
        <title>The genome and transcriptome sequence of Clonorchis sinensis provide insights into the carcinogenic liver fluke.</title>
        <authorList>
            <person name="Wang X."/>
            <person name="Huang Y."/>
            <person name="Chen W."/>
            <person name="Liu H."/>
            <person name="Guo L."/>
            <person name="Chen Y."/>
            <person name="Luo F."/>
            <person name="Zhou W."/>
            <person name="Sun J."/>
            <person name="Mao Q."/>
            <person name="Liang P."/>
            <person name="Zhou C."/>
            <person name="Tian Y."/>
            <person name="Men J."/>
            <person name="Lv X."/>
            <person name="Huang L."/>
            <person name="Zhou J."/>
            <person name="Hu Y."/>
            <person name="Li R."/>
            <person name="Zhang F."/>
            <person name="Lei H."/>
            <person name="Li X."/>
            <person name="Hu X."/>
            <person name="Liang C."/>
            <person name="Xu J."/>
            <person name="Wu Z."/>
            <person name="Yu X."/>
        </authorList>
    </citation>
    <scope>NUCLEOTIDE SEQUENCE</scope>
    <source>
        <strain>Henan</strain>
    </source>
</reference>
<keyword evidence="4" id="KW-0963">Cytoplasm</keyword>